<sequence length="140" mass="14809">MKTIGLFIFAALVVGAGAWFYMNGTLTGNGSTENNTEWTNSDVPNSAEGAPEGSIHNLPLPEAVAAVRAQVAAEAGLNTNQVLIETAFEREWSDSCLGLGGPAESCLQVITSGYEVTTSVNGEQRVFRTNTDGSVVREER</sequence>
<reference evidence="2 3" key="1">
    <citation type="journal article" date="2016" name="Nat. Commun.">
        <title>Thousands of microbial genomes shed light on interconnected biogeochemical processes in an aquifer system.</title>
        <authorList>
            <person name="Anantharaman K."/>
            <person name="Brown C.T."/>
            <person name="Hug L.A."/>
            <person name="Sharon I."/>
            <person name="Castelle C.J."/>
            <person name="Probst A.J."/>
            <person name="Thomas B.C."/>
            <person name="Singh A."/>
            <person name="Wilkins M.J."/>
            <person name="Karaoz U."/>
            <person name="Brodie E.L."/>
            <person name="Williams K.H."/>
            <person name="Hubbard S.S."/>
            <person name="Banfield J.F."/>
        </authorList>
    </citation>
    <scope>NUCLEOTIDE SEQUENCE [LARGE SCALE GENOMIC DNA]</scope>
</reference>
<dbReference type="EMBL" id="MEWW01000008">
    <property type="protein sequence ID" value="OGC84859.1"/>
    <property type="molecule type" value="Genomic_DNA"/>
</dbReference>
<comment type="caution">
    <text evidence="2">The sequence shown here is derived from an EMBL/GenBank/DDBJ whole genome shotgun (WGS) entry which is preliminary data.</text>
</comment>
<proteinExistence type="predicted"/>
<feature type="region of interest" description="Disordered" evidence="1">
    <location>
        <begin position="30"/>
        <end position="52"/>
    </location>
</feature>
<dbReference type="Proteomes" id="UP000178091">
    <property type="component" value="Unassembled WGS sequence"/>
</dbReference>
<feature type="compositionally biased region" description="Polar residues" evidence="1">
    <location>
        <begin position="30"/>
        <end position="44"/>
    </location>
</feature>
<protein>
    <submittedName>
        <fullName evidence="2">Uncharacterized protein</fullName>
    </submittedName>
</protein>
<name>A0A1F4XSZ8_9BACT</name>
<organism evidence="2 3">
    <name type="scientific">Candidatus Adlerbacteria bacterium RIFCSPHIGHO2_12_FULL_53_18</name>
    <dbReference type="NCBI Taxonomy" id="1797242"/>
    <lineage>
        <taxon>Bacteria</taxon>
        <taxon>Candidatus Adleribacteriota</taxon>
    </lineage>
</organism>
<dbReference type="AlphaFoldDB" id="A0A1F4XSZ8"/>
<gene>
    <name evidence="2" type="ORF">A3F55_00035</name>
</gene>
<evidence type="ECO:0000313" key="2">
    <source>
        <dbReference type="EMBL" id="OGC84859.1"/>
    </source>
</evidence>
<evidence type="ECO:0000313" key="3">
    <source>
        <dbReference type="Proteomes" id="UP000178091"/>
    </source>
</evidence>
<evidence type="ECO:0000256" key="1">
    <source>
        <dbReference type="SAM" id="MobiDB-lite"/>
    </source>
</evidence>
<accession>A0A1F4XSZ8</accession>